<dbReference type="Proteomes" id="UP001177021">
    <property type="component" value="Unassembled WGS sequence"/>
</dbReference>
<evidence type="ECO:0000313" key="1">
    <source>
        <dbReference type="EMBL" id="CAJ2659223.1"/>
    </source>
</evidence>
<gene>
    <name evidence="1" type="ORF">MILVUS5_LOCUS25448</name>
</gene>
<proteinExistence type="predicted"/>
<comment type="caution">
    <text evidence="1">The sequence shown here is derived from an EMBL/GenBank/DDBJ whole genome shotgun (WGS) entry which is preliminary data.</text>
</comment>
<evidence type="ECO:0000313" key="2">
    <source>
        <dbReference type="Proteomes" id="UP001177021"/>
    </source>
</evidence>
<protein>
    <submittedName>
        <fullName evidence="1">Uncharacterized protein</fullName>
    </submittedName>
</protein>
<accession>A0ACB0KTN0</accession>
<sequence>MNPSKFKKSNVSKTLDFSRTLQSSRNRKVQAEMSIATQHSRKAKELDQETNHAIN</sequence>
<name>A0ACB0KTN0_TRIPR</name>
<dbReference type="EMBL" id="CASHSV030000311">
    <property type="protein sequence ID" value="CAJ2659223.1"/>
    <property type="molecule type" value="Genomic_DNA"/>
</dbReference>
<keyword evidence="2" id="KW-1185">Reference proteome</keyword>
<organism evidence="1 2">
    <name type="scientific">Trifolium pratense</name>
    <name type="common">Red clover</name>
    <dbReference type="NCBI Taxonomy" id="57577"/>
    <lineage>
        <taxon>Eukaryota</taxon>
        <taxon>Viridiplantae</taxon>
        <taxon>Streptophyta</taxon>
        <taxon>Embryophyta</taxon>
        <taxon>Tracheophyta</taxon>
        <taxon>Spermatophyta</taxon>
        <taxon>Magnoliopsida</taxon>
        <taxon>eudicotyledons</taxon>
        <taxon>Gunneridae</taxon>
        <taxon>Pentapetalae</taxon>
        <taxon>rosids</taxon>
        <taxon>fabids</taxon>
        <taxon>Fabales</taxon>
        <taxon>Fabaceae</taxon>
        <taxon>Papilionoideae</taxon>
        <taxon>50 kb inversion clade</taxon>
        <taxon>NPAAA clade</taxon>
        <taxon>Hologalegina</taxon>
        <taxon>IRL clade</taxon>
        <taxon>Trifolieae</taxon>
        <taxon>Trifolium</taxon>
    </lineage>
</organism>
<reference evidence="1" key="1">
    <citation type="submission" date="2023-10" db="EMBL/GenBank/DDBJ databases">
        <authorList>
            <person name="Rodriguez Cubillos JULIANA M."/>
            <person name="De Vega J."/>
        </authorList>
    </citation>
    <scope>NUCLEOTIDE SEQUENCE</scope>
</reference>